<sequence length="37" mass="4090">MVCAGQDLMQTAVIQIALIQTVRATARLHRQSPRKPS</sequence>
<dbReference type="AlphaFoldDB" id="A0A182DUV0"/>
<reference evidence="1" key="1">
    <citation type="journal article" date="2015" name="Genome Announc.">
        <title>Complete Genome Sequence of the Bacteriochlorophyll b-Producing Photosynthetic Bacterium Blastochloris viridis.</title>
        <authorList>
            <person name="Tsukatani Y."/>
            <person name="Hirose Y."/>
            <person name="Harada J."/>
            <person name="Misawa N."/>
            <person name="Mori K."/>
            <person name="Inoue K."/>
            <person name="Tamiaki H."/>
        </authorList>
    </citation>
    <scope>NUCLEOTIDE SEQUENCE [LARGE SCALE GENOMIC DNA]</scope>
    <source>
        <strain evidence="1">DSM 133</strain>
    </source>
</reference>
<protein>
    <submittedName>
        <fullName evidence="1">Uncharacterized protein</fullName>
    </submittedName>
</protein>
<evidence type="ECO:0000313" key="1">
    <source>
        <dbReference type="EMBL" id="BAR97662.1"/>
    </source>
</evidence>
<dbReference type="EMBL" id="AP014854">
    <property type="protein sequence ID" value="BAR97662.1"/>
    <property type="molecule type" value="Genomic_DNA"/>
</dbReference>
<gene>
    <name evidence="1" type="ORF">BV133_69</name>
</gene>
<proteinExistence type="predicted"/>
<organism evidence="1">
    <name type="scientific">Blastochloris viridis</name>
    <name type="common">Rhodopseudomonas viridis</name>
    <dbReference type="NCBI Taxonomy" id="1079"/>
    <lineage>
        <taxon>Bacteria</taxon>
        <taxon>Pseudomonadati</taxon>
        <taxon>Pseudomonadota</taxon>
        <taxon>Alphaproteobacteria</taxon>
        <taxon>Hyphomicrobiales</taxon>
        <taxon>Blastochloridaceae</taxon>
        <taxon>Blastochloris</taxon>
    </lineage>
</organism>
<name>A0A182DUV0_BLAVI</name>
<accession>A0A182DUV0</accession>